<dbReference type="Pfam" id="PF15404">
    <property type="entry name" value="PH_4"/>
    <property type="match status" value="1"/>
</dbReference>
<dbReference type="SMART" id="SM00233">
    <property type="entry name" value="PH"/>
    <property type="match status" value="2"/>
</dbReference>
<dbReference type="GO" id="GO:1902657">
    <property type="term" value="P:protein localization to prospore membrane"/>
    <property type="evidence" value="ECO:0007669"/>
    <property type="project" value="InterPro"/>
</dbReference>
<feature type="region of interest" description="Disordered" evidence="1">
    <location>
        <begin position="136"/>
        <end position="208"/>
    </location>
</feature>
<dbReference type="InterPro" id="IPR057379">
    <property type="entry name" value="PH_SPO71"/>
</dbReference>
<organism evidence="3 4">
    <name type="scientific">Gymnopilus junonius</name>
    <name type="common">Spectacular rustgill mushroom</name>
    <name type="synonym">Gymnopilus spectabilis subsp. junonius</name>
    <dbReference type="NCBI Taxonomy" id="109634"/>
    <lineage>
        <taxon>Eukaryota</taxon>
        <taxon>Fungi</taxon>
        <taxon>Dikarya</taxon>
        <taxon>Basidiomycota</taxon>
        <taxon>Agaricomycotina</taxon>
        <taxon>Agaricomycetes</taxon>
        <taxon>Agaricomycetidae</taxon>
        <taxon>Agaricales</taxon>
        <taxon>Agaricineae</taxon>
        <taxon>Hymenogastraceae</taxon>
        <taxon>Gymnopilus</taxon>
    </lineage>
</organism>
<dbReference type="PANTHER" id="PTHR28076:SF1">
    <property type="entry name" value="PROSPORE MEMBRANE ADAPTER PROTEIN SPO71"/>
    <property type="match status" value="1"/>
</dbReference>
<dbReference type="InterPro" id="IPR001849">
    <property type="entry name" value="PH_domain"/>
</dbReference>
<evidence type="ECO:0000313" key="3">
    <source>
        <dbReference type="EMBL" id="KAF8908921.1"/>
    </source>
</evidence>
<evidence type="ECO:0000313" key="4">
    <source>
        <dbReference type="Proteomes" id="UP000724874"/>
    </source>
</evidence>
<gene>
    <name evidence="3" type="ORF">CPB84DRAFT_1864189</name>
</gene>
<evidence type="ECO:0000259" key="2">
    <source>
        <dbReference type="SMART" id="SM00233"/>
    </source>
</evidence>
<proteinExistence type="predicted"/>
<protein>
    <submittedName>
        <fullName evidence="3">Pleckstrin homology domain-containing protein</fullName>
    </submittedName>
</protein>
<feature type="compositionally biased region" description="Polar residues" evidence="1">
    <location>
        <begin position="136"/>
        <end position="177"/>
    </location>
</feature>
<comment type="caution">
    <text evidence="3">The sequence shown here is derived from an EMBL/GenBank/DDBJ whole genome shotgun (WGS) entry which is preliminary data.</text>
</comment>
<dbReference type="InterPro" id="IPR039486">
    <property type="entry name" value="Mug56/Spo71_PH"/>
</dbReference>
<dbReference type="OrthoDB" id="5579281at2759"/>
<dbReference type="Proteomes" id="UP000724874">
    <property type="component" value="Unassembled WGS sequence"/>
</dbReference>
<evidence type="ECO:0000256" key="1">
    <source>
        <dbReference type="SAM" id="MobiDB-lite"/>
    </source>
</evidence>
<sequence>MPERVIALTEARVAQGKRTKLTIGSALSLGSHAENTRPDNTDRSEEVAKALREHAFQFFLHHGGNVEDWGDENEDSFVEELTKRWKESEWGQLWERRHRRKKGPQATLGSVHWFGTSFEVGNLLGLNVMNGQEHVTNKSIPSTRKSQSSVLNDGTRSIGSVAPTTHTGKQTFATAPSTLELRETRSSDYLDSPDIPPSPASATTSARDANLTTKYDAAKIAEPFQVNVKGKSKMVHYADLDRDAVSIPGPVAPETVLERTYSTVDQNTSMAATVPDAEHTPTDTSDEINWGDVVLRDRMLVRASFTKSESLPYFTDEVNRTTRNLSFEDWGEFLVAWRRDVIEIYRDYRTFGSCKDWAVGHKHLSYVIPLKSSRTRLSLYSFVDLTFCITCAPTTTKLNATASRWIFNKDKEGTNIFVFKLKSRSRAYDWSWQLWYFILPFHGGQIPRTIDIHSPRLSTKVTIDVPENEEMHNGSLYKIFKRENILDLCMNSLRKVPDWDYLMENELAKGKSLQLAWRVDANLDWIWLETDVYERPRDWAVLCGLPFKHHPVLEVRLAEHNSNYIHLRNGRQIDEPPAIEGYLDRIRPNTQTKQQVYLSTHNGYLFTLDPFFAYPPMPPGLAPVADVYADAQALRQAEIGRGTNQLISATGVCDLRTIVAVRRASHPTSSHMHKDPEERDGDDDGDEGGESGLSKHGDRTRLRTKRSFELLLKTGHVVRFEAHSCQVALEWVERLRALIFYWKSRHRNDAKQEIDLAQAQRPRLTPQTRVFEDEHEYPPDAPPDPSTIYGAVDRLYNWCALEVCRPITKGGRIYMKKGLHGQYQYVLDRRYCAALSRCGTPCDLPIGTNSSLYPVMRKKINLLDAYVCSGYFAAQTLPKGQYLPNTDLVGRRYQDGLETDDREEDMLFMIWYRQHSQMSSAAQDPTTIPIDIKVPTLSAKSKMLVFKARSILERDSWCWALNSEIEKIVRAQKKREEKLRETGNLVKLK</sequence>
<accession>A0A9P5NYD4</accession>
<dbReference type="PANTHER" id="PTHR28076">
    <property type="entry name" value="SPORULATION-SPECIFIC PROTEIN 71"/>
    <property type="match status" value="1"/>
</dbReference>
<feature type="domain" description="PH" evidence="2">
    <location>
        <begin position="577"/>
        <end position="742"/>
    </location>
</feature>
<dbReference type="InterPro" id="IPR040345">
    <property type="entry name" value="Mug56/Spo71"/>
</dbReference>
<reference evidence="3" key="1">
    <citation type="submission" date="2020-11" db="EMBL/GenBank/DDBJ databases">
        <authorList>
            <consortium name="DOE Joint Genome Institute"/>
            <person name="Ahrendt S."/>
            <person name="Riley R."/>
            <person name="Andreopoulos W."/>
            <person name="LaButti K."/>
            <person name="Pangilinan J."/>
            <person name="Ruiz-duenas F.J."/>
            <person name="Barrasa J.M."/>
            <person name="Sanchez-Garcia M."/>
            <person name="Camarero S."/>
            <person name="Miyauchi S."/>
            <person name="Serrano A."/>
            <person name="Linde D."/>
            <person name="Babiker R."/>
            <person name="Drula E."/>
            <person name="Ayuso-Fernandez I."/>
            <person name="Pacheco R."/>
            <person name="Padilla G."/>
            <person name="Ferreira P."/>
            <person name="Barriuso J."/>
            <person name="Kellner H."/>
            <person name="Castanera R."/>
            <person name="Alfaro M."/>
            <person name="Ramirez L."/>
            <person name="Pisabarro A.G."/>
            <person name="Kuo A."/>
            <person name="Tritt A."/>
            <person name="Lipzen A."/>
            <person name="He G."/>
            <person name="Yan M."/>
            <person name="Ng V."/>
            <person name="Cullen D."/>
            <person name="Martin F."/>
            <person name="Rosso M.-N."/>
            <person name="Henrissat B."/>
            <person name="Hibbett D."/>
            <person name="Martinez A.T."/>
            <person name="Grigoriev I.V."/>
        </authorList>
    </citation>
    <scope>NUCLEOTIDE SEQUENCE</scope>
    <source>
        <strain evidence="3">AH 44721</strain>
    </source>
</reference>
<name>A0A9P5NYD4_GYMJU</name>
<feature type="compositionally biased region" description="Acidic residues" evidence="1">
    <location>
        <begin position="678"/>
        <end position="689"/>
    </location>
</feature>
<feature type="domain" description="PH" evidence="2">
    <location>
        <begin position="807"/>
        <end position="968"/>
    </location>
</feature>
<feature type="region of interest" description="Disordered" evidence="1">
    <location>
        <begin position="664"/>
        <end position="700"/>
    </location>
</feature>
<dbReference type="AlphaFoldDB" id="A0A9P5NYD4"/>
<keyword evidence="4" id="KW-1185">Reference proteome</keyword>
<dbReference type="EMBL" id="JADNYJ010000010">
    <property type="protein sequence ID" value="KAF8908921.1"/>
    <property type="molecule type" value="Genomic_DNA"/>
</dbReference>
<dbReference type="Pfam" id="PF23207">
    <property type="entry name" value="PH_SPO71"/>
    <property type="match status" value="1"/>
</dbReference>